<comment type="caution">
    <text evidence="3">The sequence shown here is derived from an EMBL/GenBank/DDBJ whole genome shotgun (WGS) entry which is preliminary data.</text>
</comment>
<keyword evidence="2" id="KW-0732">Signal</keyword>
<keyword evidence="1" id="KW-0812">Transmembrane</keyword>
<feature type="chain" id="PRO_5032649988" description="Gram-positive cocci surface proteins LPxTG domain-containing protein" evidence="2">
    <location>
        <begin position="28"/>
        <end position="458"/>
    </location>
</feature>
<reference evidence="3 4" key="1">
    <citation type="submission" date="2020-07" db="EMBL/GenBank/DDBJ databases">
        <title>Sequencing the genomes of 1000 actinobacteria strains.</title>
        <authorList>
            <person name="Klenk H.-P."/>
        </authorList>
    </citation>
    <scope>NUCLEOTIDE SEQUENCE [LARGE SCALE GENOMIC DNA]</scope>
    <source>
        <strain evidence="3 4">DSM 26154</strain>
    </source>
</reference>
<accession>A0A852VIZ7</accession>
<keyword evidence="4" id="KW-1185">Reference proteome</keyword>
<keyword evidence="1" id="KW-0472">Membrane</keyword>
<evidence type="ECO:0008006" key="5">
    <source>
        <dbReference type="Google" id="ProtNLM"/>
    </source>
</evidence>
<dbReference type="Proteomes" id="UP000554054">
    <property type="component" value="Unassembled WGS sequence"/>
</dbReference>
<dbReference type="EMBL" id="JACCAE010000001">
    <property type="protein sequence ID" value="NYF97077.1"/>
    <property type="molecule type" value="Genomic_DNA"/>
</dbReference>
<organism evidence="3 4">
    <name type="scientific">Janibacter cremeus</name>
    <dbReference type="NCBI Taxonomy" id="1285192"/>
    <lineage>
        <taxon>Bacteria</taxon>
        <taxon>Bacillati</taxon>
        <taxon>Actinomycetota</taxon>
        <taxon>Actinomycetes</taxon>
        <taxon>Micrococcales</taxon>
        <taxon>Intrasporangiaceae</taxon>
        <taxon>Janibacter</taxon>
    </lineage>
</organism>
<evidence type="ECO:0000256" key="2">
    <source>
        <dbReference type="SAM" id="SignalP"/>
    </source>
</evidence>
<dbReference type="AlphaFoldDB" id="A0A852VIZ7"/>
<evidence type="ECO:0000313" key="3">
    <source>
        <dbReference type="EMBL" id="NYF97077.1"/>
    </source>
</evidence>
<feature type="signal peptide" evidence="2">
    <location>
        <begin position="1"/>
        <end position="27"/>
    </location>
</feature>
<gene>
    <name evidence="3" type="ORF">BJY20_000469</name>
</gene>
<name>A0A852VIZ7_9MICO</name>
<evidence type="ECO:0000256" key="1">
    <source>
        <dbReference type="SAM" id="Phobius"/>
    </source>
</evidence>
<protein>
    <recommendedName>
        <fullName evidence="5">Gram-positive cocci surface proteins LPxTG domain-containing protein</fullName>
    </recommendedName>
</protein>
<proteinExistence type="predicted"/>
<keyword evidence="1" id="KW-1133">Transmembrane helix</keyword>
<dbReference type="RefSeq" id="WP_185990053.1">
    <property type="nucleotide sequence ID" value="NZ_JACCAE010000001.1"/>
</dbReference>
<evidence type="ECO:0000313" key="4">
    <source>
        <dbReference type="Proteomes" id="UP000554054"/>
    </source>
</evidence>
<sequence length="458" mass="50993">MGTLKRAGFITGSVALTVAMAPGSALAADCGSPARDAIYKTVHHDAKTERVVDTPAHTVEGEHHPAVTHVELEYGIYTPGETTTEWVREGQEPTEGYTPTGEQRTVTDQEAYDDPDTTYVERKYVMLVEDGGSWDSRDVWSQNPPGPGDWEAHNFRQISNGDGQAAWTETVDHPAQTHQEHQYRTRTYTDWFAEGEKIPVGLERTGAYAEHDGVIEWEYTRYEYLWFAEDAEVPDGYERVFNTSRTVVDTPAWTETIEHEAIPETFYVEYQWRLWQPEYTETFEWFQDGQAPDGWDPTDETREVTTPGEHHPAVTHEEYEYSHTAEGTTQIGWFREGEQPEGWTLPFEGPLPTRTVIDEQAWTEDDVEVPATYATVTTKDAFDEEVLVQQAVPAGEECVDPVEPVDSGTTPQLPAVVQTDGFSGSGGDNTAGLALGGLLLAGAGAGVVVVARRRQDQS</sequence>
<feature type="transmembrane region" description="Helical" evidence="1">
    <location>
        <begin position="431"/>
        <end position="451"/>
    </location>
</feature>